<dbReference type="Gene3D" id="1.10.40.40">
    <property type="entry name" value="Deoxyribonucleotidase, domain 2"/>
    <property type="match status" value="1"/>
</dbReference>
<dbReference type="PANTHER" id="PTHR35134:SF2">
    <property type="entry name" value="NUCLEOTIDASE YQFW-RELATED"/>
    <property type="match status" value="1"/>
</dbReference>
<feature type="active site" description="Proton donor" evidence="1">
    <location>
        <position position="8"/>
    </location>
</feature>
<dbReference type="Proteomes" id="UP000057043">
    <property type="component" value="Unassembled WGS sequence"/>
</dbReference>
<dbReference type="InterPro" id="IPR052419">
    <property type="entry name" value="5_3-deoxyribonucleotidase-like"/>
</dbReference>
<evidence type="ECO:0008006" key="6">
    <source>
        <dbReference type="Google" id="ProtNLM"/>
    </source>
</evidence>
<dbReference type="Proteomes" id="UP000053961">
    <property type="component" value="Unassembled WGS sequence"/>
</dbReference>
<evidence type="ECO:0000256" key="1">
    <source>
        <dbReference type="PIRSR" id="PIRSR610708-1"/>
    </source>
</evidence>
<gene>
    <name evidence="2" type="ORF">XD72_0513</name>
    <name evidence="3" type="ORF">XE07_0244</name>
</gene>
<evidence type="ECO:0000313" key="3">
    <source>
        <dbReference type="EMBL" id="KUK97414.1"/>
    </source>
</evidence>
<reference evidence="3" key="1">
    <citation type="journal article" date="2015" name="MBio">
        <title>Genome-resolved metagenomic analysis reveals roles for candidate phyla and other microbial community members in biogeochemical transformations in oil reservoirs.</title>
        <authorList>
            <person name="Hu P."/>
            <person name="Tom L."/>
            <person name="Singh A."/>
            <person name="Thomas B.C."/>
            <person name="Baker B.J."/>
            <person name="Piceno Y.M."/>
            <person name="Andersen G.L."/>
            <person name="Banfield J.F."/>
        </authorList>
    </citation>
    <scope>NUCLEOTIDE SEQUENCE [LARGE SCALE GENOMIC DNA]</scope>
    <source>
        <strain evidence="3">56_747</strain>
    </source>
</reference>
<dbReference type="GO" id="GO:0009264">
    <property type="term" value="P:deoxyribonucleotide catabolic process"/>
    <property type="evidence" value="ECO:0007669"/>
    <property type="project" value="InterPro"/>
</dbReference>
<dbReference type="Pfam" id="PF06941">
    <property type="entry name" value="NT5C"/>
    <property type="match status" value="1"/>
</dbReference>
<evidence type="ECO:0000313" key="4">
    <source>
        <dbReference type="Proteomes" id="UP000053961"/>
    </source>
</evidence>
<dbReference type="EMBL" id="LGFT01000008">
    <property type="protein sequence ID" value="KUK45109.1"/>
    <property type="molecule type" value="Genomic_DNA"/>
</dbReference>
<dbReference type="EMBL" id="LGHB01000002">
    <property type="protein sequence ID" value="KUK97414.1"/>
    <property type="molecule type" value="Genomic_DNA"/>
</dbReference>
<proteinExistence type="predicted"/>
<evidence type="ECO:0000313" key="2">
    <source>
        <dbReference type="EMBL" id="KUK45109.1"/>
    </source>
</evidence>
<sequence length="196" mass="22587">MKIAVDIDGVLADQVGAVLEVIEKEYGQKYCKNDVDCAHWTFGGRELWSEIGRLLADPEYTRSLPLIEGSQQGVKQLIHHEVFVVTARRPNAEEATKEWLNTHFPCVRDYYHARTGTKHHVPSDVLIDDLDFNIVEFVKSHPDRRGILFTHPWSINDTDIEVYSDQVFYCSEWRSVVKAIDDIDYGERVPHQTSKC</sequence>
<dbReference type="AlphaFoldDB" id="A0A101FVE1"/>
<protein>
    <recommendedName>
        <fullName evidence="6">5' nucleotidase, deoxy (Pyrimidine), cytosolic type C protein (NT5C)</fullName>
    </recommendedName>
</protein>
<evidence type="ECO:0000313" key="5">
    <source>
        <dbReference type="Proteomes" id="UP000057043"/>
    </source>
</evidence>
<dbReference type="PATRIC" id="fig|301375.6.peg.1799"/>
<accession>A0A101FVE1</accession>
<dbReference type="InterPro" id="IPR023214">
    <property type="entry name" value="HAD_sf"/>
</dbReference>
<dbReference type="PANTHER" id="PTHR35134">
    <property type="entry name" value="NUCLEOTIDASE YQFW-RELATED"/>
    <property type="match status" value="1"/>
</dbReference>
<comment type="caution">
    <text evidence="2">The sequence shown here is derived from an EMBL/GenBank/DDBJ whole genome shotgun (WGS) entry which is preliminary data.</text>
</comment>
<reference evidence="4 5" key="2">
    <citation type="journal article" date="2015" name="MBio">
        <title>Genome-Resolved Metagenomic Analysis Reveals Roles for Candidate Phyla and Other Microbial Community Members in Biogeochemical Transformations in Oil Reservoirs.</title>
        <authorList>
            <person name="Hu P."/>
            <person name="Tom L."/>
            <person name="Singh A."/>
            <person name="Thomas B.C."/>
            <person name="Baker B.J."/>
            <person name="Piceno Y.M."/>
            <person name="Andersen G.L."/>
            <person name="Banfield J.F."/>
        </authorList>
    </citation>
    <scope>NUCLEOTIDE SEQUENCE [LARGE SCALE GENOMIC DNA]</scope>
    <source>
        <strain evidence="2">57_489</strain>
    </source>
</reference>
<dbReference type="Gene3D" id="3.40.50.1000">
    <property type="entry name" value="HAD superfamily/HAD-like"/>
    <property type="match status" value="1"/>
</dbReference>
<dbReference type="GO" id="GO:0008253">
    <property type="term" value="F:5'-nucleotidase activity"/>
    <property type="evidence" value="ECO:0007669"/>
    <property type="project" value="InterPro"/>
</dbReference>
<dbReference type="SUPFAM" id="SSF56784">
    <property type="entry name" value="HAD-like"/>
    <property type="match status" value="1"/>
</dbReference>
<organism evidence="2 5">
    <name type="scientific">Methanothrix harundinacea</name>
    <dbReference type="NCBI Taxonomy" id="301375"/>
    <lineage>
        <taxon>Archaea</taxon>
        <taxon>Methanobacteriati</taxon>
        <taxon>Methanobacteriota</taxon>
        <taxon>Stenosarchaea group</taxon>
        <taxon>Methanomicrobia</taxon>
        <taxon>Methanotrichales</taxon>
        <taxon>Methanotrichaceae</taxon>
        <taxon>Methanothrix</taxon>
    </lineage>
</organism>
<feature type="active site" description="Nucleophile" evidence="1">
    <location>
        <position position="6"/>
    </location>
</feature>
<name>A0A101FVE1_9EURY</name>
<dbReference type="InterPro" id="IPR036412">
    <property type="entry name" value="HAD-like_sf"/>
</dbReference>
<dbReference type="InterPro" id="IPR010708">
    <property type="entry name" value="5'(3')-deoxyribonucleotidase"/>
</dbReference>